<reference evidence="3" key="2">
    <citation type="submission" date="2020-05" db="UniProtKB">
        <authorList>
            <consortium name="EnsemblMetazoa"/>
        </authorList>
    </citation>
    <scope>IDENTIFICATION</scope>
    <source>
        <strain evidence="3">WRAIR2</strain>
    </source>
</reference>
<evidence type="ECO:0000313" key="3">
    <source>
        <dbReference type="EnsemblMetazoa" id="ADIR000521-PA"/>
    </source>
</evidence>
<proteinExistence type="predicted"/>
<protein>
    <recommendedName>
        <fullName evidence="2">C2H2-type domain-containing protein</fullName>
    </recommendedName>
</protein>
<dbReference type="STRING" id="7168.A0A182MYR6"/>
<dbReference type="AlphaFoldDB" id="A0A182MYR6"/>
<keyword evidence="4" id="KW-1185">Reference proteome</keyword>
<dbReference type="SMART" id="SM00355">
    <property type="entry name" value="ZnF_C2H2"/>
    <property type="match status" value="5"/>
</dbReference>
<evidence type="ECO:0000313" key="4">
    <source>
        <dbReference type="Proteomes" id="UP000075884"/>
    </source>
</evidence>
<dbReference type="PROSITE" id="PS50157">
    <property type="entry name" value="ZINC_FINGER_C2H2_2"/>
    <property type="match status" value="1"/>
</dbReference>
<dbReference type="VEuPathDB" id="VectorBase:ADIR000521"/>
<dbReference type="EnsemblMetazoa" id="ADIR000521-RA">
    <property type="protein sequence ID" value="ADIR000521-PA"/>
    <property type="gene ID" value="ADIR000521"/>
</dbReference>
<reference evidence="4" key="1">
    <citation type="submission" date="2013-03" db="EMBL/GenBank/DDBJ databases">
        <title>The Genome Sequence of Anopheles dirus WRAIR2.</title>
        <authorList>
            <consortium name="The Broad Institute Genomics Platform"/>
            <person name="Neafsey D.E."/>
            <person name="Walton C."/>
            <person name="Walker B."/>
            <person name="Young S.K."/>
            <person name="Zeng Q."/>
            <person name="Gargeya S."/>
            <person name="Fitzgerald M."/>
            <person name="Haas B."/>
            <person name="Abouelleil A."/>
            <person name="Allen A.W."/>
            <person name="Alvarado L."/>
            <person name="Arachchi H.M."/>
            <person name="Berlin A.M."/>
            <person name="Chapman S.B."/>
            <person name="Gainer-Dewar J."/>
            <person name="Goldberg J."/>
            <person name="Griggs A."/>
            <person name="Gujja S."/>
            <person name="Hansen M."/>
            <person name="Howarth C."/>
            <person name="Imamovic A."/>
            <person name="Ireland A."/>
            <person name="Larimer J."/>
            <person name="McCowan C."/>
            <person name="Murphy C."/>
            <person name="Pearson M."/>
            <person name="Poon T.W."/>
            <person name="Priest M."/>
            <person name="Roberts A."/>
            <person name="Saif S."/>
            <person name="Shea T."/>
            <person name="Sisk P."/>
            <person name="Sykes S."/>
            <person name="Wortman J."/>
            <person name="Nusbaum C."/>
            <person name="Birren B."/>
        </authorList>
    </citation>
    <scope>NUCLEOTIDE SEQUENCE [LARGE SCALE GENOMIC DNA]</scope>
    <source>
        <strain evidence="4">WRAIR2</strain>
    </source>
</reference>
<accession>A0A182MYR6</accession>
<feature type="domain" description="C2H2-type" evidence="2">
    <location>
        <begin position="52"/>
        <end position="80"/>
    </location>
</feature>
<keyword evidence="1" id="KW-0862">Zinc</keyword>
<dbReference type="Proteomes" id="UP000075884">
    <property type="component" value="Unassembled WGS sequence"/>
</dbReference>
<organism evidence="3 4">
    <name type="scientific">Anopheles dirus</name>
    <dbReference type="NCBI Taxonomy" id="7168"/>
    <lineage>
        <taxon>Eukaryota</taxon>
        <taxon>Metazoa</taxon>
        <taxon>Ecdysozoa</taxon>
        <taxon>Arthropoda</taxon>
        <taxon>Hexapoda</taxon>
        <taxon>Insecta</taxon>
        <taxon>Pterygota</taxon>
        <taxon>Neoptera</taxon>
        <taxon>Endopterygota</taxon>
        <taxon>Diptera</taxon>
        <taxon>Nematocera</taxon>
        <taxon>Culicoidea</taxon>
        <taxon>Culicidae</taxon>
        <taxon>Anophelinae</taxon>
        <taxon>Anopheles</taxon>
    </lineage>
</organism>
<evidence type="ECO:0000256" key="1">
    <source>
        <dbReference type="PROSITE-ProRule" id="PRU00042"/>
    </source>
</evidence>
<keyword evidence="1" id="KW-0863">Zinc-finger</keyword>
<name>A0A182MYR6_9DIPT</name>
<dbReference type="InterPro" id="IPR013087">
    <property type="entry name" value="Znf_C2H2_type"/>
</dbReference>
<dbReference type="GO" id="GO:0008270">
    <property type="term" value="F:zinc ion binding"/>
    <property type="evidence" value="ECO:0007669"/>
    <property type="project" value="UniProtKB-KW"/>
</dbReference>
<sequence>MQHHLKKDHHDTSKRAVRITSPWLECCYCKHVATSVPNLLKHIDEAHKHCAFLCSRCCYRCRDPSSLLEHQRIYHTKNSEDNKAYFIAQRYKAYSSIDRDSIVNEMNSTVKFLKCSICPSGKFMELSVYGAHMVTHDLSYVECFMCDQLVSCNGLLEHIKMHNIYMHQCVYCNFGNDHVAVIKKHVIDEHPDKMLCYHVRKTPHKLH</sequence>
<keyword evidence="1" id="KW-0479">Metal-binding</keyword>
<evidence type="ECO:0000259" key="2">
    <source>
        <dbReference type="PROSITE" id="PS50157"/>
    </source>
</evidence>
<dbReference type="PROSITE" id="PS00028">
    <property type="entry name" value="ZINC_FINGER_C2H2_1"/>
    <property type="match status" value="1"/>
</dbReference>